<name>A0ABR0F0P4_ZASCE</name>
<feature type="transmembrane region" description="Helical" evidence="5">
    <location>
        <begin position="175"/>
        <end position="199"/>
    </location>
</feature>
<accession>A0ABR0F0P4</accession>
<evidence type="ECO:0000256" key="1">
    <source>
        <dbReference type="ARBA" id="ARBA00004141"/>
    </source>
</evidence>
<reference evidence="6 7" key="1">
    <citation type="journal article" date="2023" name="G3 (Bethesda)">
        <title>A chromosome-level genome assembly of Zasmidium syzygii isolated from banana leaves.</title>
        <authorList>
            <person name="van Westerhoven A.C."/>
            <person name="Mehrabi R."/>
            <person name="Talebi R."/>
            <person name="Steentjes M.B.F."/>
            <person name="Corcolon B."/>
            <person name="Chong P.A."/>
            <person name="Kema G.H.J."/>
            <person name="Seidl M.F."/>
        </authorList>
    </citation>
    <scope>NUCLEOTIDE SEQUENCE [LARGE SCALE GENOMIC DNA]</scope>
    <source>
        <strain evidence="6 7">P124</strain>
    </source>
</reference>
<feature type="transmembrane region" description="Helical" evidence="5">
    <location>
        <begin position="219"/>
        <end position="241"/>
    </location>
</feature>
<feature type="transmembrane region" description="Helical" evidence="5">
    <location>
        <begin position="98"/>
        <end position="125"/>
    </location>
</feature>
<dbReference type="InterPro" id="IPR007568">
    <property type="entry name" value="RTA1"/>
</dbReference>
<evidence type="ECO:0000256" key="5">
    <source>
        <dbReference type="SAM" id="Phobius"/>
    </source>
</evidence>
<proteinExistence type="predicted"/>
<dbReference type="EMBL" id="JAXOVC010000001">
    <property type="protein sequence ID" value="KAK4507481.1"/>
    <property type="molecule type" value="Genomic_DNA"/>
</dbReference>
<feature type="transmembrane region" description="Helical" evidence="5">
    <location>
        <begin position="261"/>
        <end position="279"/>
    </location>
</feature>
<evidence type="ECO:0008006" key="8">
    <source>
        <dbReference type="Google" id="ProtNLM"/>
    </source>
</evidence>
<evidence type="ECO:0000256" key="4">
    <source>
        <dbReference type="ARBA" id="ARBA00023136"/>
    </source>
</evidence>
<organism evidence="6 7">
    <name type="scientific">Zasmidium cellare</name>
    <name type="common">Wine cellar mold</name>
    <name type="synonym">Racodium cellare</name>
    <dbReference type="NCBI Taxonomy" id="395010"/>
    <lineage>
        <taxon>Eukaryota</taxon>
        <taxon>Fungi</taxon>
        <taxon>Dikarya</taxon>
        <taxon>Ascomycota</taxon>
        <taxon>Pezizomycotina</taxon>
        <taxon>Dothideomycetes</taxon>
        <taxon>Dothideomycetidae</taxon>
        <taxon>Mycosphaerellales</taxon>
        <taxon>Mycosphaerellaceae</taxon>
        <taxon>Zasmidium</taxon>
    </lineage>
</organism>
<comment type="caution">
    <text evidence="6">The sequence shown here is derived from an EMBL/GenBank/DDBJ whole genome shotgun (WGS) entry which is preliminary data.</text>
</comment>
<keyword evidence="4 5" id="KW-0472">Membrane</keyword>
<comment type="subcellular location">
    <subcellularLocation>
        <location evidence="1">Membrane</location>
        <topology evidence="1">Multi-pass membrane protein</topology>
    </subcellularLocation>
</comment>
<evidence type="ECO:0000313" key="7">
    <source>
        <dbReference type="Proteomes" id="UP001305779"/>
    </source>
</evidence>
<evidence type="ECO:0000256" key="3">
    <source>
        <dbReference type="ARBA" id="ARBA00022989"/>
    </source>
</evidence>
<protein>
    <recommendedName>
        <fullName evidence="8">RTA1 domain protein</fullName>
    </recommendedName>
</protein>
<feature type="transmembrane region" description="Helical" evidence="5">
    <location>
        <begin position="65"/>
        <end position="86"/>
    </location>
</feature>
<feature type="transmembrane region" description="Helical" evidence="5">
    <location>
        <begin position="137"/>
        <end position="155"/>
    </location>
</feature>
<evidence type="ECO:0000256" key="2">
    <source>
        <dbReference type="ARBA" id="ARBA00022692"/>
    </source>
</evidence>
<keyword evidence="3 5" id="KW-1133">Transmembrane helix</keyword>
<keyword evidence="7" id="KW-1185">Reference proteome</keyword>
<keyword evidence="2 5" id="KW-0812">Transmembrane</keyword>
<dbReference type="PANTHER" id="PTHR31465:SF9">
    <property type="entry name" value="SPHINGOID LONG-CHAIN BASE TRANSPORTER RSB1"/>
    <property type="match status" value="1"/>
</dbReference>
<evidence type="ECO:0000313" key="6">
    <source>
        <dbReference type="EMBL" id="KAK4507481.1"/>
    </source>
</evidence>
<sequence length="331" mass="36872">MGLGPYVGCDFDIAKDDCTLETCCLAQSYFLYRPDYSGNLFYVIFFLAFIFPQVGLGIKFKTWGYMIGMFLGLVLEAIGYCARIGLHQNPFSQGAFMLYLVGLTIAPVFITAGIYLCLSRLIILYGEDLSILPPRTLAVSFMTSDFLTLVMQGVGGVWAQTAHEKGENARPGLNLMIAGLLLQAISLAFFMIVGALFMLRVKRGMPDQSPSKVFTRRRLLFKAFLAGLLLSTLLILIRSIYRVAELWGGFKGKLWNDEVDFMVLDGCMMGISVVLLTVLHPGPAFGAQWDASNWSLRGNIDPKIELSSNPDMPLGPERQMRTLWNHDKSRL</sequence>
<gene>
    <name evidence="6" type="ORF">PRZ48_001216</name>
</gene>
<feature type="transmembrane region" description="Helical" evidence="5">
    <location>
        <begin position="40"/>
        <end position="58"/>
    </location>
</feature>
<dbReference type="Pfam" id="PF04479">
    <property type="entry name" value="RTA1"/>
    <property type="match status" value="1"/>
</dbReference>
<dbReference type="PANTHER" id="PTHR31465">
    <property type="entry name" value="PROTEIN RTA1-RELATED"/>
    <property type="match status" value="1"/>
</dbReference>
<dbReference type="Proteomes" id="UP001305779">
    <property type="component" value="Unassembled WGS sequence"/>
</dbReference>